<evidence type="ECO:0000256" key="5">
    <source>
        <dbReference type="ARBA" id="ARBA00046062"/>
    </source>
</evidence>
<feature type="compositionally biased region" description="Basic and acidic residues" evidence="6">
    <location>
        <begin position="25"/>
        <end position="39"/>
    </location>
</feature>
<dbReference type="EMBL" id="HBIB01011327">
    <property type="protein sequence ID" value="CAE0245157.1"/>
    <property type="molecule type" value="Transcribed_RNA"/>
</dbReference>
<reference evidence="8" key="1">
    <citation type="submission" date="2021-01" db="EMBL/GenBank/DDBJ databases">
        <authorList>
            <person name="Corre E."/>
            <person name="Pelletier E."/>
            <person name="Niang G."/>
            <person name="Scheremetjew M."/>
            <person name="Finn R."/>
            <person name="Kale V."/>
            <person name="Holt S."/>
            <person name="Cochrane G."/>
            <person name="Meng A."/>
            <person name="Brown T."/>
            <person name="Cohen L."/>
        </authorList>
    </citation>
    <scope>NUCLEOTIDE SEQUENCE</scope>
    <source>
        <strain evidence="8">NIES-2562</strain>
    </source>
</reference>
<dbReference type="PROSITE" id="PS50033">
    <property type="entry name" value="UBX"/>
    <property type="match status" value="1"/>
</dbReference>
<dbReference type="PANTHER" id="PTHR46424:SF1">
    <property type="entry name" value="UBX DOMAIN-CONTAINING PROTEIN 4"/>
    <property type="match status" value="1"/>
</dbReference>
<dbReference type="GO" id="GO:0006986">
    <property type="term" value="P:response to unfolded protein"/>
    <property type="evidence" value="ECO:0007669"/>
    <property type="project" value="UniProtKB-KW"/>
</dbReference>
<feature type="compositionally biased region" description="Low complexity" evidence="6">
    <location>
        <begin position="334"/>
        <end position="351"/>
    </location>
</feature>
<dbReference type="InterPro" id="IPR036249">
    <property type="entry name" value="Thioredoxin-like_sf"/>
</dbReference>
<feature type="compositionally biased region" description="Low complexity" evidence="6">
    <location>
        <begin position="521"/>
        <end position="532"/>
    </location>
</feature>
<evidence type="ECO:0000256" key="4">
    <source>
        <dbReference type="ARBA" id="ARBA00041575"/>
    </source>
</evidence>
<evidence type="ECO:0000256" key="2">
    <source>
        <dbReference type="ARBA" id="ARBA00023230"/>
    </source>
</evidence>
<feature type="compositionally biased region" description="Low complexity" evidence="6">
    <location>
        <begin position="177"/>
        <end position="210"/>
    </location>
</feature>
<feature type="compositionally biased region" description="Low complexity" evidence="6">
    <location>
        <begin position="361"/>
        <end position="376"/>
    </location>
</feature>
<keyword evidence="2" id="KW-0834">Unfolded protein response</keyword>
<evidence type="ECO:0000259" key="7">
    <source>
        <dbReference type="PROSITE" id="PS50033"/>
    </source>
</evidence>
<comment type="subunit">
    <text evidence="3">Directly interacts with VCP. Interacts with UBQLN1. Forms a complex with VCP and UBQLN1.</text>
</comment>
<feature type="region of interest" description="Disordered" evidence="6">
    <location>
        <begin position="454"/>
        <end position="488"/>
    </location>
</feature>
<feature type="region of interest" description="Disordered" evidence="6">
    <location>
        <begin position="1"/>
        <end position="43"/>
    </location>
</feature>
<dbReference type="InterPro" id="IPR001012">
    <property type="entry name" value="UBX_dom"/>
</dbReference>
<dbReference type="SMART" id="SM00166">
    <property type="entry name" value="UBX"/>
    <property type="match status" value="1"/>
</dbReference>
<comment type="function">
    <text evidence="5">Involved in endoplasmic reticulum-associated protein degradation (ERAD). Acts as a platform to recruit both UBQLN1 and VCP to the ER during ERAD.</text>
</comment>
<dbReference type="PANTHER" id="PTHR46424">
    <property type="entry name" value="UBX DOMAIN-CONTAINING PROTEIN 4"/>
    <property type="match status" value="1"/>
</dbReference>
<gene>
    <name evidence="8" type="ORF">PBIL07802_LOCUS7337</name>
</gene>
<dbReference type="InterPro" id="IPR029071">
    <property type="entry name" value="Ubiquitin-like_domsf"/>
</dbReference>
<dbReference type="Pfam" id="PF23187">
    <property type="entry name" value="UBX7_N"/>
    <property type="match status" value="1"/>
</dbReference>
<dbReference type="Gene3D" id="3.10.20.90">
    <property type="entry name" value="Phosphatidylinositol 3-kinase Catalytic Subunit, Chain A, domain 1"/>
    <property type="match status" value="1"/>
</dbReference>
<proteinExistence type="predicted"/>
<feature type="domain" description="UBX" evidence="7">
    <location>
        <begin position="374"/>
        <end position="452"/>
    </location>
</feature>
<dbReference type="AlphaFoldDB" id="A0A7S3D388"/>
<dbReference type="SUPFAM" id="SSF52833">
    <property type="entry name" value="Thioredoxin-like"/>
    <property type="match status" value="1"/>
</dbReference>
<protein>
    <recommendedName>
        <fullName evidence="4">UBX domain-containing protein 2</fullName>
    </recommendedName>
</protein>
<dbReference type="GO" id="GO:0005789">
    <property type="term" value="C:endoplasmic reticulum membrane"/>
    <property type="evidence" value="ECO:0007669"/>
    <property type="project" value="UniProtKB-SubCell"/>
</dbReference>
<evidence type="ECO:0000256" key="3">
    <source>
        <dbReference type="ARBA" id="ARBA00038812"/>
    </source>
</evidence>
<feature type="compositionally biased region" description="Basic and acidic residues" evidence="6">
    <location>
        <begin position="238"/>
        <end position="333"/>
    </location>
</feature>
<evidence type="ECO:0000256" key="6">
    <source>
        <dbReference type="SAM" id="MobiDB-lite"/>
    </source>
</evidence>
<evidence type="ECO:0000313" key="8">
    <source>
        <dbReference type="EMBL" id="CAE0245157.1"/>
    </source>
</evidence>
<accession>A0A7S3D388</accession>
<organism evidence="8">
    <name type="scientific">Palpitomonas bilix</name>
    <dbReference type="NCBI Taxonomy" id="652834"/>
    <lineage>
        <taxon>Eukaryota</taxon>
        <taxon>Eukaryota incertae sedis</taxon>
    </lineage>
</organism>
<feature type="region of interest" description="Disordered" evidence="6">
    <location>
        <begin position="177"/>
        <end position="376"/>
    </location>
</feature>
<feature type="compositionally biased region" description="Low complexity" evidence="6">
    <location>
        <begin position="454"/>
        <end position="469"/>
    </location>
</feature>
<feature type="region of interest" description="Disordered" evidence="6">
    <location>
        <begin position="521"/>
        <end position="609"/>
    </location>
</feature>
<dbReference type="GO" id="GO:0036503">
    <property type="term" value="P:ERAD pathway"/>
    <property type="evidence" value="ECO:0007669"/>
    <property type="project" value="TreeGrafter"/>
</dbReference>
<evidence type="ECO:0000256" key="1">
    <source>
        <dbReference type="ARBA" id="ARBA00004406"/>
    </source>
</evidence>
<feature type="compositionally biased region" description="Gly residues" evidence="6">
    <location>
        <begin position="557"/>
        <end position="568"/>
    </location>
</feature>
<dbReference type="Pfam" id="PF00789">
    <property type="entry name" value="UBX"/>
    <property type="match status" value="1"/>
</dbReference>
<name>A0A7S3D388_9EUKA</name>
<sequence length="609" mass="64685">MVCEGGVCYLPGHSPPKSAGDEEEGNKREEESKPDKANSSEDVDSVFFKGDAAAAVSKSKGDNKLLVAYIDTPDEAGAERKSKLWTGGDVKAAFRDCIVLHLVSNTQDALNFAQIYPVMSLPAVYFISPFGTPLSFALGPALTVEELEEKRKEAEQKMKDEQKAKREGWAYNPYQAAPSAAHTAATPPQQGQQHVQPHVPRSAASASGSADGVGGSNGGVQSADGSGAGQLSTTAADPKARADELRAKLRAKKAEEERRREKEQELRRREDGKKMLENQRKLKEEAEKKKVNEARLERERKKRADVEQRERLKRLIEEDKEKRRKKREEEKLSHSGGSSNTSSSSPTQGTSQLPQGISLRPAGSDAAPTSSGPSTATTARVAVRLLDGSVLKETFEAGQTLQHVVDLVAQHAGRAPNAFSLMMNFPRKVFATAEYTLTLRELGLAPSAALIMSGSAPPHSAPSPATAATGGSGNAGGWQERGSDEGGEVTGLAAGIQRCLAGVLNLVNPLTWFGGGGNGGDRAAAGASGSEGRTQNLPHPRPARPHDSTPSTQAESGVGGGGSGGAARSGGTRRRVGPYTLSDLSRDDDRNRDDKDRAPQWNGNSTQFQ</sequence>
<comment type="subcellular location">
    <subcellularLocation>
        <location evidence="1">Endoplasmic reticulum membrane</location>
        <topology evidence="1">Peripheral membrane protein</topology>
    </subcellularLocation>
</comment>
<dbReference type="SUPFAM" id="SSF54236">
    <property type="entry name" value="Ubiquitin-like"/>
    <property type="match status" value="1"/>
</dbReference>
<feature type="compositionally biased region" description="Basic and acidic residues" evidence="6">
    <location>
        <begin position="584"/>
        <end position="598"/>
    </location>
</feature>